<evidence type="ECO:0000313" key="1">
    <source>
        <dbReference type="EMBL" id="KAF7637366.1"/>
    </source>
</evidence>
<dbReference type="AlphaFoldDB" id="A0A8S9ZVR3"/>
<comment type="caution">
    <text evidence="1">The sequence shown here is derived from an EMBL/GenBank/DDBJ whole genome shotgun (WGS) entry which is preliminary data.</text>
</comment>
<dbReference type="Proteomes" id="UP000605970">
    <property type="component" value="Unassembled WGS sequence"/>
</dbReference>
<dbReference type="EMBL" id="JABEBT010000020">
    <property type="protein sequence ID" value="KAF7637366.1"/>
    <property type="molecule type" value="Genomic_DNA"/>
</dbReference>
<gene>
    <name evidence="1" type="ORF">Mgra_00003110</name>
</gene>
<protein>
    <submittedName>
        <fullName evidence="1">Uncharacterized protein</fullName>
    </submittedName>
</protein>
<name>A0A8S9ZVR3_9BILA</name>
<evidence type="ECO:0000313" key="2">
    <source>
        <dbReference type="Proteomes" id="UP000605970"/>
    </source>
</evidence>
<proteinExistence type="predicted"/>
<keyword evidence="2" id="KW-1185">Reference proteome</keyword>
<sequence>MIYQNVMKELILIGVKIILNNLYWELKKKKNYSWSVRFRLIAKNISFQFLFSNVIINVVMKLKEWNN</sequence>
<reference evidence="1" key="1">
    <citation type="journal article" date="2020" name="Ecol. Evol.">
        <title>Genome structure and content of the rice root-knot nematode (Meloidogyne graminicola).</title>
        <authorList>
            <person name="Phan N.T."/>
            <person name="Danchin E.G.J."/>
            <person name="Klopp C."/>
            <person name="Perfus-Barbeoch L."/>
            <person name="Kozlowski D.K."/>
            <person name="Koutsovoulos G.D."/>
            <person name="Lopez-Roques C."/>
            <person name="Bouchez O."/>
            <person name="Zahm M."/>
            <person name="Besnard G."/>
            <person name="Bellafiore S."/>
        </authorList>
    </citation>
    <scope>NUCLEOTIDE SEQUENCE</scope>
    <source>
        <strain evidence="1">VN-18</strain>
    </source>
</reference>
<organism evidence="1 2">
    <name type="scientific">Meloidogyne graminicola</name>
    <dbReference type="NCBI Taxonomy" id="189291"/>
    <lineage>
        <taxon>Eukaryota</taxon>
        <taxon>Metazoa</taxon>
        <taxon>Ecdysozoa</taxon>
        <taxon>Nematoda</taxon>
        <taxon>Chromadorea</taxon>
        <taxon>Rhabditida</taxon>
        <taxon>Tylenchina</taxon>
        <taxon>Tylenchomorpha</taxon>
        <taxon>Tylenchoidea</taxon>
        <taxon>Meloidogynidae</taxon>
        <taxon>Meloidogyninae</taxon>
        <taxon>Meloidogyne</taxon>
    </lineage>
</organism>
<accession>A0A8S9ZVR3</accession>